<protein>
    <submittedName>
        <fullName evidence="8">Zinc finger CCCH domain-containing protein 10</fullName>
    </submittedName>
</protein>
<keyword evidence="9" id="KW-1185">Reference proteome</keyword>
<feature type="zinc finger region" description="C3H1-type" evidence="5">
    <location>
        <begin position="20"/>
        <end position="46"/>
    </location>
</feature>
<dbReference type="Proteomes" id="UP000186817">
    <property type="component" value="Unassembled WGS sequence"/>
</dbReference>
<accession>A0A1Q9EE22</accession>
<dbReference type="GO" id="GO:0003729">
    <property type="term" value="F:mRNA binding"/>
    <property type="evidence" value="ECO:0007669"/>
    <property type="project" value="InterPro"/>
</dbReference>
<name>A0A1Q9EE22_SYMMI</name>
<dbReference type="PROSITE" id="PS50103">
    <property type="entry name" value="ZF_C3H1"/>
    <property type="match status" value="4"/>
</dbReference>
<dbReference type="InterPro" id="IPR045877">
    <property type="entry name" value="ZFP36-like"/>
</dbReference>
<feature type="region of interest" description="Disordered" evidence="6">
    <location>
        <begin position="85"/>
        <end position="112"/>
    </location>
</feature>
<feature type="domain" description="C3H1-type" evidence="7">
    <location>
        <begin position="20"/>
        <end position="46"/>
    </location>
</feature>
<evidence type="ECO:0000313" key="8">
    <source>
        <dbReference type="EMBL" id="OLQ05648.1"/>
    </source>
</evidence>
<evidence type="ECO:0000256" key="1">
    <source>
        <dbReference type="ARBA" id="ARBA00022723"/>
    </source>
</evidence>
<dbReference type="AlphaFoldDB" id="A0A1Q9EE22"/>
<feature type="zinc finger region" description="C3H1-type" evidence="5">
    <location>
        <begin position="295"/>
        <end position="321"/>
    </location>
</feature>
<feature type="zinc finger region" description="C3H1-type" evidence="5">
    <location>
        <begin position="329"/>
        <end position="357"/>
    </location>
</feature>
<dbReference type="Pfam" id="PF00642">
    <property type="entry name" value="zf-CCCH"/>
    <property type="match status" value="4"/>
</dbReference>
<reference evidence="8 9" key="1">
    <citation type="submission" date="2016-02" db="EMBL/GenBank/DDBJ databases">
        <title>Genome analysis of coral dinoflagellate symbionts highlights evolutionary adaptations to a symbiotic lifestyle.</title>
        <authorList>
            <person name="Aranda M."/>
            <person name="Li Y."/>
            <person name="Liew Y.J."/>
            <person name="Baumgarten S."/>
            <person name="Simakov O."/>
            <person name="Wilson M."/>
            <person name="Piel J."/>
            <person name="Ashoor H."/>
            <person name="Bougouffa S."/>
            <person name="Bajic V.B."/>
            <person name="Ryu T."/>
            <person name="Ravasi T."/>
            <person name="Bayer T."/>
            <person name="Micklem G."/>
            <person name="Kim H."/>
            <person name="Bhak J."/>
            <person name="Lajeunesse T.C."/>
            <person name="Voolstra C.R."/>
        </authorList>
    </citation>
    <scope>NUCLEOTIDE SEQUENCE [LARGE SCALE GENOMIC DNA]</scope>
    <source>
        <strain evidence="8 9">CCMP2467</strain>
    </source>
</reference>
<feature type="domain" description="C3H1-type" evidence="7">
    <location>
        <begin position="295"/>
        <end position="321"/>
    </location>
</feature>
<dbReference type="InterPro" id="IPR036855">
    <property type="entry name" value="Znf_CCCH_sf"/>
</dbReference>
<keyword evidence="4 5" id="KW-0862">Zinc</keyword>
<organism evidence="8 9">
    <name type="scientific">Symbiodinium microadriaticum</name>
    <name type="common">Dinoflagellate</name>
    <name type="synonym">Zooxanthella microadriatica</name>
    <dbReference type="NCBI Taxonomy" id="2951"/>
    <lineage>
        <taxon>Eukaryota</taxon>
        <taxon>Sar</taxon>
        <taxon>Alveolata</taxon>
        <taxon>Dinophyceae</taxon>
        <taxon>Suessiales</taxon>
        <taxon>Symbiodiniaceae</taxon>
        <taxon>Symbiodinium</taxon>
    </lineage>
</organism>
<sequence length="528" mass="57712">MAAQKIICDDFEAQRRQVHKKTQLCKFFAVGACQRGSSCAFAHGTAQLRQQPDFSKTRLCADFMELGRCAQGRDCKFAHGRRELRPGSAAKVGRPSGRSTQAAQAPKPEAEEVKTVVQALETLRKRQLHHERAAMNLMLQGTLAGVASLSGKGKASPDLELPETSFSRQTTWEGVETVSTGFSRASSDASNASMEEKEFCEVAVQDQHVPSPKAQVTGWKVQVKNTFIEVQDDEEAINASWPMTPCQLCFASCGPDLKTSTLAGSADWYSCSYSTMAAQKIICDDFEAQRRQVHKKTQLCKFFAVGACQRGSSCAFAHGTAQLRQQPDFSKTRLCADFMELGRCAQGRDCKFAHGRRELRPGSAAKVGRPSGRSTQAAQAPKPEAEEVKTVVQALETLRKRQLHHERAAMNLMLQGTLAGVASLSGKGKASPDLELPETSFSRQTTWEGVETVSTGFSRASSDASNASMEEKEFCEVAVQDQHVPSPKAPVSGWKVQVKNTFIEVEDDENIIAPVIRRTKSLPCIAEL</sequence>
<evidence type="ECO:0000256" key="6">
    <source>
        <dbReference type="SAM" id="MobiDB-lite"/>
    </source>
</evidence>
<keyword evidence="3 5" id="KW-0863">Zinc-finger</keyword>
<dbReference type="InterPro" id="IPR000571">
    <property type="entry name" value="Znf_CCCH"/>
</dbReference>
<evidence type="ECO:0000256" key="4">
    <source>
        <dbReference type="ARBA" id="ARBA00022833"/>
    </source>
</evidence>
<dbReference type="GO" id="GO:0008270">
    <property type="term" value="F:zinc ion binding"/>
    <property type="evidence" value="ECO:0007669"/>
    <property type="project" value="UniProtKB-KW"/>
</dbReference>
<evidence type="ECO:0000259" key="7">
    <source>
        <dbReference type="PROSITE" id="PS50103"/>
    </source>
</evidence>
<feature type="domain" description="C3H1-type" evidence="7">
    <location>
        <begin position="329"/>
        <end position="357"/>
    </location>
</feature>
<dbReference type="EMBL" id="LSRX01000179">
    <property type="protein sequence ID" value="OLQ05648.1"/>
    <property type="molecule type" value="Genomic_DNA"/>
</dbReference>
<keyword evidence="1 5" id="KW-0479">Metal-binding</keyword>
<keyword evidence="2" id="KW-0677">Repeat</keyword>
<evidence type="ECO:0000256" key="2">
    <source>
        <dbReference type="ARBA" id="ARBA00022737"/>
    </source>
</evidence>
<dbReference type="Gene3D" id="4.10.1000.10">
    <property type="entry name" value="Zinc finger, CCCH-type"/>
    <property type="match status" value="4"/>
</dbReference>
<feature type="zinc finger region" description="C3H1-type" evidence="5">
    <location>
        <begin position="54"/>
        <end position="82"/>
    </location>
</feature>
<feature type="region of interest" description="Disordered" evidence="6">
    <location>
        <begin position="361"/>
        <end position="387"/>
    </location>
</feature>
<evidence type="ECO:0000256" key="3">
    <source>
        <dbReference type="ARBA" id="ARBA00022771"/>
    </source>
</evidence>
<dbReference type="SMART" id="SM00356">
    <property type="entry name" value="ZnF_C3H1"/>
    <property type="match status" value="4"/>
</dbReference>
<comment type="caution">
    <text evidence="8">The sequence shown here is derived from an EMBL/GenBank/DDBJ whole genome shotgun (WGS) entry which is preliminary data.</text>
</comment>
<proteinExistence type="predicted"/>
<dbReference type="PANTHER" id="PTHR12547">
    <property type="entry name" value="CCCH ZINC FINGER/TIS11-RELATED"/>
    <property type="match status" value="1"/>
</dbReference>
<gene>
    <name evidence="8" type="ORF">AK812_SmicGene11130</name>
</gene>
<dbReference type="PANTHER" id="PTHR12547:SF18">
    <property type="entry name" value="PROTEIN TIS11"/>
    <property type="match status" value="1"/>
</dbReference>
<dbReference type="SUPFAM" id="SSF90229">
    <property type="entry name" value="CCCH zinc finger"/>
    <property type="match status" value="4"/>
</dbReference>
<evidence type="ECO:0000313" key="9">
    <source>
        <dbReference type="Proteomes" id="UP000186817"/>
    </source>
</evidence>
<evidence type="ECO:0000256" key="5">
    <source>
        <dbReference type="PROSITE-ProRule" id="PRU00723"/>
    </source>
</evidence>
<feature type="domain" description="C3H1-type" evidence="7">
    <location>
        <begin position="54"/>
        <end position="82"/>
    </location>
</feature>
<dbReference type="OrthoDB" id="410307at2759"/>